<evidence type="ECO:0000313" key="12">
    <source>
        <dbReference type="Ensembl" id="ENSLBEP00000017465.1"/>
    </source>
</evidence>
<keyword evidence="7" id="KW-0299">Galactose metabolism</keyword>
<comment type="catalytic activity">
    <reaction evidence="2 9">
        <text>UDP-alpha-D-glucose = UDP-alpha-D-galactose</text>
        <dbReference type="Rhea" id="RHEA:22168"/>
        <dbReference type="ChEBI" id="CHEBI:58885"/>
        <dbReference type="ChEBI" id="CHEBI:66914"/>
        <dbReference type="EC" id="5.1.3.2"/>
    </reaction>
</comment>
<keyword evidence="9" id="KW-0119">Carbohydrate metabolism</keyword>
<dbReference type="GeneTree" id="ENSGT00940000158000"/>
<evidence type="ECO:0000256" key="7">
    <source>
        <dbReference type="ARBA" id="ARBA00023144"/>
    </source>
</evidence>
<dbReference type="UniPathway" id="UPA00214"/>
<dbReference type="Gene3D" id="3.40.50.720">
    <property type="entry name" value="NAD(P)-binding Rossmann-like Domain"/>
    <property type="match status" value="1"/>
</dbReference>
<dbReference type="PANTHER" id="PTHR43725">
    <property type="entry name" value="UDP-GLUCOSE 4-EPIMERASE"/>
    <property type="match status" value="1"/>
</dbReference>
<dbReference type="CDD" id="cd05247">
    <property type="entry name" value="UDP_G4E_1_SDR_e"/>
    <property type="match status" value="1"/>
</dbReference>
<comment type="function">
    <text evidence="4">Catalyzes two distinct but analogous reactions: the reversible epimerization of UDP-glucose to UDP-galactose and the reversible epimerization of UDP-N-acetylglucosamine to UDP-N-acetylgalactosamine. The reaction with UDP-Gal plays a critical role in the Leloir pathway of galactose catabolism in which galactose is converted to the glycolytic intermediate glucose 6-phosphate. It contributes to the catabolism of dietary galactose and enables the endogenous biosynthesis of both UDP-Gal and UDP-GalNAc when exogenous sources are limited. Both UDP-sugar interconversions are important in the synthesis of glycoproteins and glycolipids.</text>
</comment>
<evidence type="ECO:0000256" key="1">
    <source>
        <dbReference type="ARBA" id="ARBA00000014"/>
    </source>
</evidence>
<organism evidence="12 13">
    <name type="scientific">Labrus bergylta</name>
    <name type="common">ballan wrasse</name>
    <dbReference type="NCBI Taxonomy" id="56723"/>
    <lineage>
        <taxon>Eukaryota</taxon>
        <taxon>Metazoa</taxon>
        <taxon>Chordata</taxon>
        <taxon>Craniata</taxon>
        <taxon>Vertebrata</taxon>
        <taxon>Euteleostomi</taxon>
        <taxon>Actinopterygii</taxon>
        <taxon>Neopterygii</taxon>
        <taxon>Teleostei</taxon>
        <taxon>Neoteleostei</taxon>
        <taxon>Acanthomorphata</taxon>
        <taxon>Eupercaria</taxon>
        <taxon>Labriformes</taxon>
        <taxon>Labridae</taxon>
        <taxon>Labrus</taxon>
    </lineage>
</organism>
<evidence type="ECO:0000256" key="8">
    <source>
        <dbReference type="ARBA" id="ARBA00023235"/>
    </source>
</evidence>
<dbReference type="GO" id="GO:0003974">
    <property type="term" value="F:UDP-N-acetylglucosamine 4-epimerase activity"/>
    <property type="evidence" value="ECO:0007669"/>
    <property type="project" value="UniProtKB-EC"/>
</dbReference>
<evidence type="ECO:0000259" key="11">
    <source>
        <dbReference type="Pfam" id="PF16363"/>
    </source>
</evidence>
<dbReference type="Gene3D" id="3.90.25.10">
    <property type="entry name" value="UDP-galactose 4-epimerase, domain 1"/>
    <property type="match status" value="1"/>
</dbReference>
<protein>
    <recommendedName>
        <fullName evidence="9">UDP-glucose 4-epimerase</fullName>
        <ecNumber evidence="9">5.1.3.2</ecNumber>
    </recommendedName>
</protein>
<reference evidence="12" key="2">
    <citation type="submission" date="2025-09" db="UniProtKB">
        <authorList>
            <consortium name="Ensembl"/>
        </authorList>
    </citation>
    <scope>IDENTIFICATION</scope>
</reference>
<name>A0A3Q3MAK1_9LABR</name>
<dbReference type="InterPro" id="IPR005886">
    <property type="entry name" value="UDP_G4E"/>
</dbReference>
<keyword evidence="13" id="KW-1185">Reference proteome</keyword>
<proteinExistence type="inferred from homology"/>
<sequence>MAEKVLVTGGAGYIGSHCVVELIEAGFQPVVVDNFSNAVRGEGDVPESILRIEKLLDTSIEFHELDLLDKPGLEKLFKKHSFSAVMHFAGLKAVGESVEQPLRYYRVNLTASMNLLEVMQAHRVHNLVFSSSATVYGDPQHLPIDEQHPVGGCTNPYGKTKYFIEEMIMDHCKAEKVAIGRRQCLSVFGNDYDTPDGTGVRDYIHVVDLAKGHIAALKKLKEGCGCKVYNLGTGRGYSVLQMVKAMEKASGRQISYKISPRRGGDIASCYADPCLAEKELSWKASFDLERMCEDLWRWQSMNPTGFSNGTAS</sequence>
<dbReference type="GO" id="GO:0003978">
    <property type="term" value="F:UDP-glucose 4-epimerase activity"/>
    <property type="evidence" value="ECO:0007669"/>
    <property type="project" value="UniProtKB-UniRule"/>
</dbReference>
<dbReference type="Ensembl" id="ENSLBET00000018449.1">
    <property type="protein sequence ID" value="ENSLBEP00000017465.1"/>
    <property type="gene ID" value="ENSLBEG00000013424.1"/>
</dbReference>
<evidence type="ECO:0000256" key="5">
    <source>
        <dbReference type="ARBA" id="ARBA00004947"/>
    </source>
</evidence>
<evidence type="ECO:0000256" key="2">
    <source>
        <dbReference type="ARBA" id="ARBA00000083"/>
    </source>
</evidence>
<dbReference type="Pfam" id="PF01370">
    <property type="entry name" value="Epimerase"/>
    <property type="match status" value="1"/>
</dbReference>
<comment type="catalytic activity">
    <reaction evidence="1">
        <text>UDP-N-acetyl-alpha-D-glucosamine = UDP-N-acetyl-alpha-D-galactosamine</text>
        <dbReference type="Rhea" id="RHEA:20517"/>
        <dbReference type="ChEBI" id="CHEBI:57705"/>
        <dbReference type="ChEBI" id="CHEBI:67138"/>
        <dbReference type="EC" id="5.1.3.7"/>
    </reaction>
</comment>
<feature type="domain" description="NAD(P)-binding" evidence="11">
    <location>
        <begin position="6"/>
        <end position="177"/>
    </location>
</feature>
<reference evidence="12" key="1">
    <citation type="submission" date="2025-08" db="UniProtKB">
        <authorList>
            <consortium name="Ensembl"/>
        </authorList>
    </citation>
    <scope>IDENTIFICATION</scope>
</reference>
<comment type="cofactor">
    <cofactor evidence="3 9">
        <name>NAD(+)</name>
        <dbReference type="ChEBI" id="CHEBI:57540"/>
    </cofactor>
</comment>
<dbReference type="SUPFAM" id="SSF51735">
    <property type="entry name" value="NAD(P)-binding Rossmann-fold domains"/>
    <property type="match status" value="1"/>
</dbReference>
<comment type="subunit">
    <text evidence="9">Homodimer.</text>
</comment>
<dbReference type="InterPro" id="IPR001509">
    <property type="entry name" value="Epimerase_deHydtase"/>
</dbReference>
<dbReference type="InterPro" id="IPR036291">
    <property type="entry name" value="NAD(P)-bd_dom_sf"/>
</dbReference>
<dbReference type="GO" id="GO:0005829">
    <property type="term" value="C:cytosol"/>
    <property type="evidence" value="ECO:0007669"/>
    <property type="project" value="TreeGrafter"/>
</dbReference>
<dbReference type="GO" id="GO:0033499">
    <property type="term" value="P:galactose catabolic process via UDP-galactose, Leloir pathway"/>
    <property type="evidence" value="ECO:0007669"/>
    <property type="project" value="TreeGrafter"/>
</dbReference>
<dbReference type="PANTHER" id="PTHR43725:SF47">
    <property type="entry name" value="UDP-GLUCOSE 4-EPIMERASE"/>
    <property type="match status" value="1"/>
</dbReference>
<dbReference type="InterPro" id="IPR016040">
    <property type="entry name" value="NAD(P)-bd_dom"/>
</dbReference>
<accession>A0A3Q3MAK1</accession>
<evidence type="ECO:0000313" key="13">
    <source>
        <dbReference type="Proteomes" id="UP000261660"/>
    </source>
</evidence>
<comment type="pathway">
    <text evidence="5 9">Carbohydrate metabolism; galactose metabolism.</text>
</comment>
<dbReference type="AlphaFoldDB" id="A0A3Q3MAK1"/>
<evidence type="ECO:0000256" key="9">
    <source>
        <dbReference type="RuleBase" id="RU366046"/>
    </source>
</evidence>
<dbReference type="EC" id="5.1.3.2" evidence="9"/>
<comment type="similarity">
    <text evidence="9">Belongs to the NAD(P)-dependent epimerase/dehydratase family.</text>
</comment>
<keyword evidence="8 9" id="KW-0413">Isomerase</keyword>
<feature type="domain" description="NAD-dependent epimerase/dehydratase" evidence="10">
    <location>
        <begin position="189"/>
        <end position="232"/>
    </location>
</feature>
<keyword evidence="6 9" id="KW-0520">NAD</keyword>
<evidence type="ECO:0000256" key="4">
    <source>
        <dbReference type="ARBA" id="ARBA00002760"/>
    </source>
</evidence>
<evidence type="ECO:0000256" key="6">
    <source>
        <dbReference type="ARBA" id="ARBA00023027"/>
    </source>
</evidence>
<evidence type="ECO:0000256" key="3">
    <source>
        <dbReference type="ARBA" id="ARBA00001911"/>
    </source>
</evidence>
<dbReference type="Proteomes" id="UP000261660">
    <property type="component" value="Unplaced"/>
</dbReference>
<evidence type="ECO:0000259" key="10">
    <source>
        <dbReference type="Pfam" id="PF01370"/>
    </source>
</evidence>
<dbReference type="Pfam" id="PF16363">
    <property type="entry name" value="GDP_Man_Dehyd"/>
    <property type="match status" value="1"/>
</dbReference>